<dbReference type="Proteomes" id="UP000254496">
    <property type="component" value="Unassembled WGS sequence"/>
</dbReference>
<dbReference type="InterPro" id="IPR024973">
    <property type="entry name" value="ESPR"/>
</dbReference>
<name>A0A1V4AZ66_9PAST</name>
<dbReference type="EMBL" id="UGHF01000001">
    <property type="protein sequence ID" value="STO59199.1"/>
    <property type="molecule type" value="Genomic_DNA"/>
</dbReference>
<evidence type="ECO:0000313" key="3">
    <source>
        <dbReference type="EMBL" id="STO69371.1"/>
    </source>
</evidence>
<organism evidence="2 4">
    <name type="scientific">Canicola haemoglobinophilus</name>
    <dbReference type="NCBI Taxonomy" id="733"/>
    <lineage>
        <taxon>Bacteria</taxon>
        <taxon>Pseudomonadati</taxon>
        <taxon>Pseudomonadota</taxon>
        <taxon>Gammaproteobacteria</taxon>
        <taxon>Pasteurellales</taxon>
        <taxon>Pasteurellaceae</taxon>
        <taxon>Canicola</taxon>
    </lineage>
</organism>
<evidence type="ECO:0000313" key="5">
    <source>
        <dbReference type="Proteomes" id="UP000254496"/>
    </source>
</evidence>
<accession>A0A1V4AZ66</accession>
<gene>
    <name evidence="2" type="ORF">NCTC1659_00444</name>
    <name evidence="3" type="ORF">NCTC8540_01904</name>
</gene>
<dbReference type="STRING" id="733.B0186_09395"/>
<dbReference type="Proteomes" id="UP000254329">
    <property type="component" value="Unassembled WGS sequence"/>
</dbReference>
<evidence type="ECO:0000259" key="1">
    <source>
        <dbReference type="Pfam" id="PF13018"/>
    </source>
</evidence>
<dbReference type="EMBL" id="UGHJ01000001">
    <property type="protein sequence ID" value="STO69371.1"/>
    <property type="molecule type" value="Genomic_DNA"/>
</dbReference>
<dbReference type="RefSeq" id="WP_078219117.1">
    <property type="nucleotide sequence ID" value="NZ_MUXZ01000032.1"/>
</dbReference>
<reference evidence="4 5" key="1">
    <citation type="submission" date="2018-06" db="EMBL/GenBank/DDBJ databases">
        <authorList>
            <consortium name="Pathogen Informatics"/>
            <person name="Doyle S."/>
        </authorList>
    </citation>
    <scope>NUCLEOTIDE SEQUENCE [LARGE SCALE GENOMIC DNA]</scope>
    <source>
        <strain evidence="2 4">NCTC1659</strain>
        <strain evidence="3 5">NCTC8540</strain>
    </source>
</reference>
<proteinExistence type="predicted"/>
<evidence type="ECO:0000313" key="2">
    <source>
        <dbReference type="EMBL" id="STO59199.1"/>
    </source>
</evidence>
<dbReference type="Pfam" id="PF13018">
    <property type="entry name" value="ESPR"/>
    <property type="match status" value="1"/>
</dbReference>
<keyword evidence="4" id="KW-1185">Reference proteome</keyword>
<evidence type="ECO:0000313" key="4">
    <source>
        <dbReference type="Proteomes" id="UP000254329"/>
    </source>
</evidence>
<sequence length="77" mass="8274">MNKIFRVIWSKTVNSFVVVSELATGQCKASSAGKEPADINKQNNFLSKLSKFYLNPVAVAVAVFVGTMSTSECLGIS</sequence>
<dbReference type="AlphaFoldDB" id="A0A1V4AZ66"/>
<dbReference type="OrthoDB" id="5691002at2"/>
<protein>
    <submittedName>
        <fullName evidence="2">Hemagluttinin family protein</fullName>
    </submittedName>
</protein>
<feature type="domain" description="ESPR" evidence="1">
    <location>
        <begin position="1"/>
        <end position="34"/>
    </location>
</feature>